<dbReference type="CDD" id="cd01949">
    <property type="entry name" value="GGDEF"/>
    <property type="match status" value="1"/>
</dbReference>
<feature type="domain" description="GGDEF" evidence="3">
    <location>
        <begin position="204"/>
        <end position="341"/>
    </location>
</feature>
<dbReference type="PROSITE" id="PS50887">
    <property type="entry name" value="GGDEF"/>
    <property type="match status" value="1"/>
</dbReference>
<dbReference type="InterPro" id="IPR043128">
    <property type="entry name" value="Rev_trsase/Diguanyl_cyclase"/>
</dbReference>
<protein>
    <submittedName>
        <fullName evidence="4">Diguanylate cyclase</fullName>
        <ecNumber evidence="4">2.7.7.65</ecNumber>
    </submittedName>
</protein>
<dbReference type="Proteomes" id="UP001493487">
    <property type="component" value="Unassembled WGS sequence"/>
</dbReference>
<dbReference type="SMART" id="SM00267">
    <property type="entry name" value="GGDEF"/>
    <property type="match status" value="1"/>
</dbReference>
<keyword evidence="5" id="KW-1185">Reference proteome</keyword>
<dbReference type="NCBIfam" id="TIGR00254">
    <property type="entry name" value="GGDEF"/>
    <property type="match status" value="1"/>
</dbReference>
<dbReference type="SUPFAM" id="SSF55785">
    <property type="entry name" value="PYP-like sensor domain (PAS domain)"/>
    <property type="match status" value="1"/>
</dbReference>
<comment type="caution">
    <text evidence="4">The sequence shown here is derived from an EMBL/GenBank/DDBJ whole genome shotgun (WGS) entry which is preliminary data.</text>
</comment>
<gene>
    <name evidence="4" type="ORF">QJS35_18410</name>
</gene>
<evidence type="ECO:0000256" key="1">
    <source>
        <dbReference type="SAM" id="Coils"/>
    </source>
</evidence>
<keyword evidence="2" id="KW-0812">Transmembrane</keyword>
<accession>A0ABV1KWD5</accession>
<reference evidence="4 5" key="1">
    <citation type="journal article" date="2023" name="Genome Announc.">
        <title>Pan-Genome Analyses of the Genus Cohnella and Proposal of the Novel Species Cohnella silvisoli sp. nov., Isolated from Forest Soil.</title>
        <authorList>
            <person name="Wang C."/>
            <person name="Mao L."/>
            <person name="Bao G."/>
            <person name="Zhu H."/>
        </authorList>
    </citation>
    <scope>NUCLEOTIDE SEQUENCE [LARGE SCALE GENOMIC DNA]</scope>
    <source>
        <strain evidence="4 5">NL03-T5-1</strain>
    </source>
</reference>
<dbReference type="SUPFAM" id="SSF55073">
    <property type="entry name" value="Nucleotide cyclase"/>
    <property type="match status" value="1"/>
</dbReference>
<organism evidence="4 5">
    <name type="scientific">Cohnella silvisoli</name>
    <dbReference type="NCBI Taxonomy" id="2873699"/>
    <lineage>
        <taxon>Bacteria</taxon>
        <taxon>Bacillati</taxon>
        <taxon>Bacillota</taxon>
        <taxon>Bacilli</taxon>
        <taxon>Bacillales</taxon>
        <taxon>Paenibacillaceae</taxon>
        <taxon>Cohnella</taxon>
    </lineage>
</organism>
<feature type="transmembrane region" description="Helical" evidence="2">
    <location>
        <begin position="6"/>
        <end position="25"/>
    </location>
</feature>
<evidence type="ECO:0000313" key="5">
    <source>
        <dbReference type="Proteomes" id="UP001493487"/>
    </source>
</evidence>
<dbReference type="InterPro" id="IPR029787">
    <property type="entry name" value="Nucleotide_cyclase"/>
</dbReference>
<sequence length="344" mass="38737">MNAWGIAATAVVIIIFLIWGGLKISRLVRDASKYRRTLEELEATKKEYMTILREQHGILFKFKKINGQYRYTMGDGKLYYMLGLTQADIGKTMEEVMPPRMHDYIREIYDRAWAGECLQYESGFNEHTYLNSVTPIIENGVTVEVLVVGSDITERKLAEQQLQETNLLLSKLANLDGLTGIANRRYMNDKLEQEWVLGAAQGTVPMSVILCDIDYFKAYNDTYGHLEGDSCLKRVAAALDEYELPEGGFAARYGGEEFIVVLPETDERTAVRIAAGLGKCIELLDIPHQASKTSDHVTISMGVATVIPSQTSSRELIIHHADEALYKAKLMGRNQLQVYSDSYN</sequence>
<keyword evidence="1" id="KW-0175">Coiled coil</keyword>
<proteinExistence type="predicted"/>
<dbReference type="InterPro" id="IPR000160">
    <property type="entry name" value="GGDEF_dom"/>
</dbReference>
<keyword evidence="2" id="KW-1133">Transmembrane helix</keyword>
<dbReference type="InterPro" id="IPR035965">
    <property type="entry name" value="PAS-like_dom_sf"/>
</dbReference>
<dbReference type="Pfam" id="PF00990">
    <property type="entry name" value="GGDEF"/>
    <property type="match status" value="1"/>
</dbReference>
<dbReference type="GO" id="GO:0052621">
    <property type="term" value="F:diguanylate cyclase activity"/>
    <property type="evidence" value="ECO:0007669"/>
    <property type="project" value="UniProtKB-EC"/>
</dbReference>
<dbReference type="PANTHER" id="PTHR45138:SF9">
    <property type="entry name" value="DIGUANYLATE CYCLASE DGCM-RELATED"/>
    <property type="match status" value="1"/>
</dbReference>
<dbReference type="RefSeq" id="WP_232186752.1">
    <property type="nucleotide sequence ID" value="NZ_JAIOAP010000009.1"/>
</dbReference>
<evidence type="ECO:0000256" key="2">
    <source>
        <dbReference type="SAM" id="Phobius"/>
    </source>
</evidence>
<keyword evidence="2" id="KW-0472">Membrane</keyword>
<dbReference type="Gene3D" id="3.30.450.20">
    <property type="entry name" value="PAS domain"/>
    <property type="match status" value="1"/>
</dbReference>
<evidence type="ECO:0000313" key="4">
    <source>
        <dbReference type="EMBL" id="MEQ4484374.1"/>
    </source>
</evidence>
<dbReference type="Gene3D" id="3.30.70.270">
    <property type="match status" value="1"/>
</dbReference>
<dbReference type="EC" id="2.7.7.65" evidence="4"/>
<evidence type="ECO:0000259" key="3">
    <source>
        <dbReference type="PROSITE" id="PS50887"/>
    </source>
</evidence>
<feature type="coiled-coil region" evidence="1">
    <location>
        <begin position="24"/>
        <end position="51"/>
    </location>
</feature>
<keyword evidence="4" id="KW-0808">Transferase</keyword>
<name>A0ABV1KWD5_9BACL</name>
<dbReference type="InterPro" id="IPR050469">
    <property type="entry name" value="Diguanylate_Cyclase"/>
</dbReference>
<keyword evidence="4" id="KW-0548">Nucleotidyltransferase</keyword>
<dbReference type="PANTHER" id="PTHR45138">
    <property type="entry name" value="REGULATORY COMPONENTS OF SENSORY TRANSDUCTION SYSTEM"/>
    <property type="match status" value="1"/>
</dbReference>
<dbReference type="EMBL" id="JASKHM010000010">
    <property type="protein sequence ID" value="MEQ4484374.1"/>
    <property type="molecule type" value="Genomic_DNA"/>
</dbReference>